<dbReference type="Proteomes" id="UP000078465">
    <property type="component" value="Plasmid unnamed3"/>
</dbReference>
<organism evidence="1 2">
    <name type="scientific">Rhizobium ruizarguesonis</name>
    <dbReference type="NCBI Taxonomy" id="2081791"/>
    <lineage>
        <taxon>Bacteria</taxon>
        <taxon>Pseudomonadati</taxon>
        <taxon>Pseudomonadota</taxon>
        <taxon>Alphaproteobacteria</taxon>
        <taxon>Hyphomicrobiales</taxon>
        <taxon>Rhizobiaceae</taxon>
        <taxon>Rhizobium/Agrobacterium group</taxon>
        <taxon>Rhizobium</taxon>
    </lineage>
</organism>
<keyword evidence="1" id="KW-0614">Plasmid</keyword>
<accession>A0ACD5EE26</accession>
<reference evidence="1" key="1">
    <citation type="submission" date="2024-10" db="EMBL/GenBank/DDBJ databases">
        <title>Strain of Rhizobium-related bacteria isolated fromm roots of Vavilovia formosa.</title>
        <authorList>
            <person name="Kimeklis A."/>
            <person name="Afonin A."/>
        </authorList>
    </citation>
    <scope>NUCLEOTIDE SEQUENCE</scope>
    <source>
        <strain evidence="1">Vaf-46</strain>
    </source>
</reference>
<name>A0ACD5EE26_9HYPH</name>
<evidence type="ECO:0000313" key="2">
    <source>
        <dbReference type="Proteomes" id="UP000078465"/>
    </source>
</evidence>
<gene>
    <name evidence="1" type="ORF">A4U53_000045</name>
</gene>
<protein>
    <submittedName>
        <fullName evidence="1">IS6 family transposase</fullName>
    </submittedName>
</protein>
<proteinExistence type="predicted"/>
<geneLocation type="plasmid" evidence="1 2">
    <name>unnamed3</name>
</geneLocation>
<evidence type="ECO:0000313" key="1">
    <source>
        <dbReference type="EMBL" id="XKM37671.1"/>
    </source>
</evidence>
<sequence length="189" mass="21959">MSVSAPTDKNHRYPIEIVARAVWLYFRFNLSLRDVEEMPLDRGIVVSYETIRRWCRKHGLDYARRIRRKAPTKGDVWHLDEVVVRINGQKCWLWRAVDQDGYVLDEIVQTRRNTEAAKRLLTRLLKKQGMPPKRMITDKLRSYGAAKRQVNTARIPSSAMSLPTAVRPRNEGCKGKKPGRTGLFHCDTN</sequence>
<dbReference type="EMBL" id="CP171850">
    <property type="protein sequence ID" value="XKM37671.1"/>
    <property type="molecule type" value="Genomic_DNA"/>
</dbReference>